<protein>
    <submittedName>
        <fullName evidence="1">Uncharacterized protein</fullName>
    </submittedName>
</protein>
<reference evidence="1" key="2">
    <citation type="journal article" date="2015" name="Fish Shellfish Immunol.">
        <title>Early steps in the European eel (Anguilla anguilla)-Vibrio vulnificus interaction in the gills: Role of the RtxA13 toxin.</title>
        <authorList>
            <person name="Callol A."/>
            <person name="Pajuelo D."/>
            <person name="Ebbesson L."/>
            <person name="Teles M."/>
            <person name="MacKenzie S."/>
            <person name="Amaro C."/>
        </authorList>
    </citation>
    <scope>NUCLEOTIDE SEQUENCE</scope>
</reference>
<accession>A0A0E9RZB6</accession>
<organism evidence="1">
    <name type="scientific">Anguilla anguilla</name>
    <name type="common">European freshwater eel</name>
    <name type="synonym">Muraena anguilla</name>
    <dbReference type="NCBI Taxonomy" id="7936"/>
    <lineage>
        <taxon>Eukaryota</taxon>
        <taxon>Metazoa</taxon>
        <taxon>Chordata</taxon>
        <taxon>Craniata</taxon>
        <taxon>Vertebrata</taxon>
        <taxon>Euteleostomi</taxon>
        <taxon>Actinopterygii</taxon>
        <taxon>Neopterygii</taxon>
        <taxon>Teleostei</taxon>
        <taxon>Anguilliformes</taxon>
        <taxon>Anguillidae</taxon>
        <taxon>Anguilla</taxon>
    </lineage>
</organism>
<reference evidence="1" key="1">
    <citation type="submission" date="2014-11" db="EMBL/GenBank/DDBJ databases">
        <authorList>
            <person name="Amaro Gonzalez C."/>
        </authorList>
    </citation>
    <scope>NUCLEOTIDE SEQUENCE</scope>
</reference>
<dbReference type="EMBL" id="GBXM01074355">
    <property type="protein sequence ID" value="JAH34222.1"/>
    <property type="molecule type" value="Transcribed_RNA"/>
</dbReference>
<evidence type="ECO:0000313" key="1">
    <source>
        <dbReference type="EMBL" id="JAH34222.1"/>
    </source>
</evidence>
<dbReference type="AlphaFoldDB" id="A0A0E9RZB6"/>
<name>A0A0E9RZB6_ANGAN</name>
<sequence length="40" mass="4648">MTLVCTPVENKNLILTLFFHLSNRLLKNVVICNQIHCKHV</sequence>
<proteinExistence type="predicted"/>